<feature type="region of interest" description="Disordered" evidence="1">
    <location>
        <begin position="179"/>
        <end position="210"/>
    </location>
</feature>
<comment type="caution">
    <text evidence="2">The sequence shown here is derived from an EMBL/GenBank/DDBJ whole genome shotgun (WGS) entry which is preliminary data.</text>
</comment>
<dbReference type="AlphaFoldDB" id="A0AA38P489"/>
<name>A0AA38P489_9AGAR</name>
<organism evidence="2 3">
    <name type="scientific">Lentinula raphanica</name>
    <dbReference type="NCBI Taxonomy" id="153919"/>
    <lineage>
        <taxon>Eukaryota</taxon>
        <taxon>Fungi</taxon>
        <taxon>Dikarya</taxon>
        <taxon>Basidiomycota</taxon>
        <taxon>Agaricomycotina</taxon>
        <taxon>Agaricomycetes</taxon>
        <taxon>Agaricomycetidae</taxon>
        <taxon>Agaricales</taxon>
        <taxon>Marasmiineae</taxon>
        <taxon>Omphalotaceae</taxon>
        <taxon>Lentinula</taxon>
    </lineage>
</organism>
<sequence length="336" mass="36935">TALADIVLQLIDSLPVVIPSNVSASMPSPGSSPTFNKAPGFPFPPITISANDKYLMDLLSDQSIMNGDQEKGRPSVWTILHSLTFPHVQEDSDGRSLSPPSASGTNVMLYLPLQPTVNDKIQLAESQLIFVANLPVRTSSTSSVSLATTVAVVDPLATDEVIHGPFGWKWWPFHHKHDKKSSKRQESKSSSTPQDTPKSTTSSTPTSLVPAPCKVPKQIWLPSRTKFSIETTWWGYRIFLPPPVMAILDNDENTIVQRATMITTALTWLLDNIPLAILPPPVQPVLLILQRIVPYINDIGSFIAWSWENVKEYDTGCGVILNATWLLPVALIPSTW</sequence>
<dbReference type="EMBL" id="MU806359">
    <property type="protein sequence ID" value="KAJ3835989.1"/>
    <property type="molecule type" value="Genomic_DNA"/>
</dbReference>
<dbReference type="Proteomes" id="UP001163846">
    <property type="component" value="Unassembled WGS sequence"/>
</dbReference>
<proteinExistence type="predicted"/>
<keyword evidence="3" id="KW-1185">Reference proteome</keyword>
<protein>
    <submittedName>
        <fullName evidence="2">Uncharacterized protein</fullName>
    </submittedName>
</protein>
<evidence type="ECO:0000256" key="1">
    <source>
        <dbReference type="SAM" id="MobiDB-lite"/>
    </source>
</evidence>
<gene>
    <name evidence="2" type="ORF">F5878DRAFT_494093</name>
</gene>
<feature type="compositionally biased region" description="Low complexity" evidence="1">
    <location>
        <begin position="188"/>
        <end position="207"/>
    </location>
</feature>
<accession>A0AA38P489</accession>
<evidence type="ECO:0000313" key="3">
    <source>
        <dbReference type="Proteomes" id="UP001163846"/>
    </source>
</evidence>
<feature type="non-terminal residue" evidence="2">
    <location>
        <position position="1"/>
    </location>
</feature>
<evidence type="ECO:0000313" key="2">
    <source>
        <dbReference type="EMBL" id="KAJ3835989.1"/>
    </source>
</evidence>
<feature type="non-terminal residue" evidence="2">
    <location>
        <position position="336"/>
    </location>
</feature>
<reference evidence="2" key="1">
    <citation type="submission" date="2022-08" db="EMBL/GenBank/DDBJ databases">
        <authorList>
            <consortium name="DOE Joint Genome Institute"/>
            <person name="Min B."/>
            <person name="Riley R."/>
            <person name="Sierra-Patev S."/>
            <person name="Naranjo-Ortiz M."/>
            <person name="Looney B."/>
            <person name="Konkel Z."/>
            <person name="Slot J.C."/>
            <person name="Sakamoto Y."/>
            <person name="Steenwyk J.L."/>
            <person name="Rokas A."/>
            <person name="Carro J."/>
            <person name="Camarero S."/>
            <person name="Ferreira P."/>
            <person name="Molpeceres G."/>
            <person name="Ruiz-Duenas F.J."/>
            <person name="Serrano A."/>
            <person name="Henrissat B."/>
            <person name="Drula E."/>
            <person name="Hughes K.W."/>
            <person name="Mata J.L."/>
            <person name="Ishikawa N.K."/>
            <person name="Vargas-Isla R."/>
            <person name="Ushijima S."/>
            <person name="Smith C.A."/>
            <person name="Ahrendt S."/>
            <person name="Andreopoulos W."/>
            <person name="He G."/>
            <person name="Labutti K."/>
            <person name="Lipzen A."/>
            <person name="Ng V."/>
            <person name="Sandor L."/>
            <person name="Barry K."/>
            <person name="Martinez A.T."/>
            <person name="Xiao Y."/>
            <person name="Gibbons J.G."/>
            <person name="Terashima K."/>
            <person name="Hibbett D.S."/>
            <person name="Grigoriev I.V."/>
        </authorList>
    </citation>
    <scope>NUCLEOTIDE SEQUENCE</scope>
    <source>
        <strain evidence="2">TFB9207</strain>
    </source>
</reference>